<proteinExistence type="predicted"/>
<evidence type="ECO:0000256" key="1">
    <source>
        <dbReference type="SAM" id="MobiDB-lite"/>
    </source>
</evidence>
<dbReference type="Proteomes" id="UP000216188">
    <property type="component" value="Unassembled WGS sequence"/>
</dbReference>
<reference evidence="3 4" key="1">
    <citation type="submission" date="2017-07" db="EMBL/GenBank/DDBJ databases">
        <title>Phylogenetic study on the rhizospheric bacterium Ochrobactrum sp. A44.</title>
        <authorList>
            <person name="Krzyzanowska D.M."/>
            <person name="Ossowicki A."/>
            <person name="Rajewska M."/>
            <person name="Maciag T."/>
            <person name="Kaczynski Z."/>
            <person name="Czerwicka M."/>
            <person name="Jafra S."/>
        </authorList>
    </citation>
    <scope>NUCLEOTIDE SEQUENCE [LARGE SCALE GENOMIC DNA]</scope>
    <source>
        <strain evidence="3 4">CCUG 30717</strain>
    </source>
</reference>
<feature type="signal peptide" evidence="2">
    <location>
        <begin position="1"/>
        <end position="22"/>
    </location>
</feature>
<evidence type="ECO:0000313" key="4">
    <source>
        <dbReference type="Proteomes" id="UP000216188"/>
    </source>
</evidence>
<accession>A0A256G930</accession>
<dbReference type="EMBL" id="NNRM01000039">
    <property type="protein sequence ID" value="OYR23584.1"/>
    <property type="molecule type" value="Genomic_DNA"/>
</dbReference>
<sequence length="306" mass="33963">MLKIIAFLAGLLLVLLPPLARAQTRGGESAANDAASKMLQRQLSALRSIERARGCQTRDRSGFFNACREVAIKINEVQQQLGSTTKTSCTHVRTREVGRVKSLRAAERAPQQAVAVRRASVRSADVMPRKRRAPKNALQFCVRLSDGYYFPTPNSQYGQKGGADTALAQCRMICETEDMAVYVLKDHNDESADMVSVAKGQSYADLPVAYNHHGGEAFQRCNWNGYVARMRDHLLLRQQSKLLAKLDIPLPDKRPDLNSAATDARIYSDYKPMPDRALRSVGPSFMPDTSSDRIGRFPVSDEETGF</sequence>
<keyword evidence="4" id="KW-1185">Reference proteome</keyword>
<feature type="region of interest" description="Disordered" evidence="1">
    <location>
        <begin position="278"/>
        <end position="306"/>
    </location>
</feature>
<evidence type="ECO:0008006" key="5">
    <source>
        <dbReference type="Google" id="ProtNLM"/>
    </source>
</evidence>
<protein>
    <recommendedName>
        <fullName evidence="5">DUF2865 domain-containing protein</fullName>
    </recommendedName>
</protein>
<evidence type="ECO:0000256" key="2">
    <source>
        <dbReference type="SAM" id="SignalP"/>
    </source>
</evidence>
<feature type="chain" id="PRO_5013304914" description="DUF2865 domain-containing protein" evidence="2">
    <location>
        <begin position="23"/>
        <end position="306"/>
    </location>
</feature>
<dbReference type="RefSeq" id="WP_162699529.1">
    <property type="nucleotide sequence ID" value="NZ_JBHEEM010000005.1"/>
</dbReference>
<name>A0A256G930_9HYPH</name>
<gene>
    <name evidence="3" type="ORF">CEV34_3588</name>
</gene>
<dbReference type="AlphaFoldDB" id="A0A256G930"/>
<keyword evidence="2" id="KW-0732">Signal</keyword>
<comment type="caution">
    <text evidence="3">The sequence shown here is derived from an EMBL/GenBank/DDBJ whole genome shotgun (WGS) entry which is preliminary data.</text>
</comment>
<dbReference type="InterPro" id="IPR021293">
    <property type="entry name" value="DUF2865"/>
</dbReference>
<dbReference type="Pfam" id="PF11064">
    <property type="entry name" value="DUF2865"/>
    <property type="match status" value="1"/>
</dbReference>
<evidence type="ECO:0000313" key="3">
    <source>
        <dbReference type="EMBL" id="OYR23584.1"/>
    </source>
</evidence>
<organism evidence="3 4">
    <name type="scientific">Brucella pseudogrignonensis</name>
    <dbReference type="NCBI Taxonomy" id="419475"/>
    <lineage>
        <taxon>Bacteria</taxon>
        <taxon>Pseudomonadati</taxon>
        <taxon>Pseudomonadota</taxon>
        <taxon>Alphaproteobacteria</taxon>
        <taxon>Hyphomicrobiales</taxon>
        <taxon>Brucellaceae</taxon>
        <taxon>Brucella/Ochrobactrum group</taxon>
        <taxon>Brucella</taxon>
    </lineage>
</organism>